<name>A0A8A1LY83_AJEC8</name>
<dbReference type="EMBL" id="CP069106">
    <property type="protein sequence ID" value="QSS56877.1"/>
    <property type="molecule type" value="Genomic_DNA"/>
</dbReference>
<sequence length="61" mass="6729">MRLPTANCHSDWQANCRQATGVVCALGSAGCQGTPSGYIRDRSDRWLCRFSRKLPESGRSI</sequence>
<evidence type="ECO:0000313" key="2">
    <source>
        <dbReference type="Proteomes" id="UP000663419"/>
    </source>
</evidence>
<reference evidence="1" key="1">
    <citation type="submission" date="2021-01" db="EMBL/GenBank/DDBJ databases">
        <title>Chromosome-level genome assembly of a human fungal pathogen reveals clustering of transcriptionally co-regulated genes.</title>
        <authorList>
            <person name="Voorhies M."/>
            <person name="Cohen S."/>
            <person name="Shea T.P."/>
            <person name="Petrus S."/>
            <person name="Munoz J.F."/>
            <person name="Poplawski S."/>
            <person name="Goldman W.E."/>
            <person name="Michael T."/>
            <person name="Cuomo C.A."/>
            <person name="Sil A."/>
            <person name="Beyhan S."/>
        </authorList>
    </citation>
    <scope>NUCLEOTIDE SEQUENCE</scope>
    <source>
        <strain evidence="1">H88</strain>
    </source>
</reference>
<gene>
    <name evidence="1" type="ORF">I7I53_05218</name>
</gene>
<dbReference type="AlphaFoldDB" id="A0A8A1LY83"/>
<dbReference type="PROSITE" id="PS51257">
    <property type="entry name" value="PROKAR_LIPOPROTEIN"/>
    <property type="match status" value="1"/>
</dbReference>
<protein>
    <submittedName>
        <fullName evidence="1">Uncharacterized protein</fullName>
    </submittedName>
</protein>
<dbReference type="VEuPathDB" id="FungiDB:I7I53_05218"/>
<proteinExistence type="predicted"/>
<evidence type="ECO:0000313" key="1">
    <source>
        <dbReference type="EMBL" id="QSS56877.1"/>
    </source>
</evidence>
<dbReference type="Proteomes" id="UP000663419">
    <property type="component" value="Chromosome 5"/>
</dbReference>
<organism evidence="1 2">
    <name type="scientific">Ajellomyces capsulatus (strain H88)</name>
    <name type="common">Darling's disease fungus</name>
    <name type="synonym">Histoplasma capsulatum</name>
    <dbReference type="NCBI Taxonomy" id="544711"/>
    <lineage>
        <taxon>Eukaryota</taxon>
        <taxon>Fungi</taxon>
        <taxon>Dikarya</taxon>
        <taxon>Ascomycota</taxon>
        <taxon>Pezizomycotina</taxon>
        <taxon>Eurotiomycetes</taxon>
        <taxon>Eurotiomycetidae</taxon>
        <taxon>Onygenales</taxon>
        <taxon>Ajellomycetaceae</taxon>
        <taxon>Histoplasma</taxon>
    </lineage>
</organism>
<accession>A0A8A1LY83</accession>